<protein>
    <submittedName>
        <fullName evidence="3">DNA-directed RNA polymerase subunit beta</fullName>
    </submittedName>
</protein>
<keyword evidence="2" id="KW-0472">Membrane</keyword>
<feature type="compositionally biased region" description="Basic and acidic residues" evidence="1">
    <location>
        <begin position="164"/>
        <end position="190"/>
    </location>
</feature>
<organism evidence="3 4">
    <name type="scientific">Thermoactinomyces vulgaris</name>
    <dbReference type="NCBI Taxonomy" id="2026"/>
    <lineage>
        <taxon>Bacteria</taxon>
        <taxon>Bacillati</taxon>
        <taxon>Bacillota</taxon>
        <taxon>Bacilli</taxon>
        <taxon>Bacillales</taxon>
        <taxon>Thermoactinomycetaceae</taxon>
        <taxon>Thermoactinomyces</taxon>
    </lineage>
</organism>
<dbReference type="EMBL" id="JAECVU010000002">
    <property type="protein sequence ID" value="MBH8588149.1"/>
    <property type="molecule type" value="Genomic_DNA"/>
</dbReference>
<gene>
    <name evidence="3" type="ORF">I8U22_04845</name>
</gene>
<dbReference type="InterPro" id="IPR024596">
    <property type="entry name" value="RNApol_su_b/EpuA"/>
</dbReference>
<keyword evidence="2" id="KW-0812">Transmembrane</keyword>
<dbReference type="Pfam" id="PF11772">
    <property type="entry name" value="EpuA"/>
    <property type="match status" value="1"/>
</dbReference>
<keyword evidence="4" id="KW-1185">Reference proteome</keyword>
<dbReference type="Proteomes" id="UP000641910">
    <property type="component" value="Unassembled WGS sequence"/>
</dbReference>
<evidence type="ECO:0000313" key="4">
    <source>
        <dbReference type="Proteomes" id="UP000641910"/>
    </source>
</evidence>
<sequence length="250" mass="28756">MSYSDKEKHMDYQSDDVESSAEKFNNPSDHLTVENEKVDDILPVGQLKWRRDEEEEQDTLDSLEDARKFEPAKQEGDKEKKEEQTEEKKDSGNQFHSHEYGAPPTFEVEQPSSPHEKRQLSLEDTLTPIDFKEYSIDPVIGENSGDENFKEEVKKPSFVAEQPVKPRVEQLDSTKEKKQSAASRSEDDPPIDEKKEQILKWVKILWLPVSLIVALYAGFVVGHTIIGDQPAGDFLNFDMWVHIYQLIFGS</sequence>
<feature type="compositionally biased region" description="Basic and acidic residues" evidence="1">
    <location>
        <begin position="64"/>
        <end position="99"/>
    </location>
</feature>
<name>A0ABS0QFV3_THEVU</name>
<dbReference type="RefSeq" id="WP_037996669.1">
    <property type="nucleotide sequence ID" value="NZ_CP039710.1"/>
</dbReference>
<accession>A0ABS0QFV3</accession>
<feature type="region of interest" description="Disordered" evidence="1">
    <location>
        <begin position="137"/>
        <end position="190"/>
    </location>
</feature>
<dbReference type="GO" id="GO:0000428">
    <property type="term" value="C:DNA-directed RNA polymerase complex"/>
    <property type="evidence" value="ECO:0007669"/>
    <property type="project" value="UniProtKB-KW"/>
</dbReference>
<feature type="transmembrane region" description="Helical" evidence="2">
    <location>
        <begin position="204"/>
        <end position="226"/>
    </location>
</feature>
<keyword evidence="2" id="KW-1133">Transmembrane helix</keyword>
<comment type="caution">
    <text evidence="3">The sequence shown here is derived from an EMBL/GenBank/DDBJ whole genome shotgun (WGS) entry which is preliminary data.</text>
</comment>
<evidence type="ECO:0000313" key="3">
    <source>
        <dbReference type="EMBL" id="MBH8588149.1"/>
    </source>
</evidence>
<keyword evidence="3" id="KW-0240">DNA-directed RNA polymerase</keyword>
<keyword evidence="3" id="KW-0804">Transcription</keyword>
<evidence type="ECO:0000256" key="1">
    <source>
        <dbReference type="SAM" id="MobiDB-lite"/>
    </source>
</evidence>
<feature type="compositionally biased region" description="Acidic residues" evidence="1">
    <location>
        <begin position="53"/>
        <end position="63"/>
    </location>
</feature>
<feature type="compositionally biased region" description="Basic and acidic residues" evidence="1">
    <location>
        <begin position="1"/>
        <end position="12"/>
    </location>
</feature>
<reference evidence="3 4" key="1">
    <citation type="submission" date="2020-12" db="EMBL/GenBank/DDBJ databases">
        <title>WGS of Thermoactinomyces spp.</title>
        <authorList>
            <person name="Cheng K."/>
        </authorList>
    </citation>
    <scope>NUCLEOTIDE SEQUENCE [LARGE SCALE GENOMIC DNA]</scope>
    <source>
        <strain evidence="4">CICC 10650\ACCC 41061</strain>
    </source>
</reference>
<feature type="region of interest" description="Disordered" evidence="1">
    <location>
        <begin position="1"/>
        <end position="120"/>
    </location>
</feature>
<proteinExistence type="predicted"/>
<feature type="compositionally biased region" description="Basic and acidic residues" evidence="1">
    <location>
        <begin position="31"/>
        <end position="40"/>
    </location>
</feature>
<evidence type="ECO:0000256" key="2">
    <source>
        <dbReference type="SAM" id="Phobius"/>
    </source>
</evidence>